<dbReference type="Proteomes" id="UP000326671">
    <property type="component" value="Unassembled WGS sequence"/>
</dbReference>
<gene>
    <name evidence="2" type="ORF">F4V44_18260</name>
</gene>
<name>A0A5J5HKI2_9BACI</name>
<sequence length="165" mass="20329">MKRNKTQLRLLQMIFLINSVIIIPIILRKRPIKDWIIVYLFNAVTNGMIDRILAKNKIIRYPVRLFSKIFDTNILFDYFLYPTFTVLYNQWTYKDNVLQMIYKLFLLLLPSFFIELWAERRTDYIVWSRKWKWYHTFFSLMLKSLFTRSIIGIIRKIDHMGFQRN</sequence>
<keyword evidence="1" id="KW-1133">Transmembrane helix</keyword>
<evidence type="ECO:0000256" key="1">
    <source>
        <dbReference type="SAM" id="Phobius"/>
    </source>
</evidence>
<keyword evidence="1" id="KW-0472">Membrane</keyword>
<accession>A0A5J5HKI2</accession>
<feature type="transmembrane region" description="Helical" evidence="1">
    <location>
        <begin position="100"/>
        <end position="118"/>
    </location>
</feature>
<dbReference type="NCBIfam" id="NF041644">
    <property type="entry name" value="CBO0543_fam"/>
    <property type="match status" value="1"/>
</dbReference>
<keyword evidence="1" id="KW-0812">Transmembrane</keyword>
<feature type="transmembrane region" description="Helical" evidence="1">
    <location>
        <begin position="6"/>
        <end position="27"/>
    </location>
</feature>
<keyword evidence="3" id="KW-1185">Reference proteome</keyword>
<evidence type="ECO:0000313" key="3">
    <source>
        <dbReference type="Proteomes" id="UP000326671"/>
    </source>
</evidence>
<dbReference type="EMBL" id="VYKL01000028">
    <property type="protein sequence ID" value="KAA9021085.1"/>
    <property type="molecule type" value="Genomic_DNA"/>
</dbReference>
<dbReference type="AlphaFoldDB" id="A0A5J5HKI2"/>
<feature type="transmembrane region" description="Helical" evidence="1">
    <location>
        <begin position="133"/>
        <end position="154"/>
    </location>
</feature>
<dbReference type="OrthoDB" id="2622010at2"/>
<proteinExistence type="predicted"/>
<comment type="caution">
    <text evidence="2">The sequence shown here is derived from an EMBL/GenBank/DDBJ whole genome shotgun (WGS) entry which is preliminary data.</text>
</comment>
<organism evidence="2 3">
    <name type="scientific">Niallia endozanthoxylica</name>
    <dbReference type="NCBI Taxonomy" id="2036016"/>
    <lineage>
        <taxon>Bacteria</taxon>
        <taxon>Bacillati</taxon>
        <taxon>Bacillota</taxon>
        <taxon>Bacilli</taxon>
        <taxon>Bacillales</taxon>
        <taxon>Bacillaceae</taxon>
        <taxon>Niallia</taxon>
    </lineage>
</organism>
<dbReference type="InterPro" id="IPR048147">
    <property type="entry name" value="CBO0543-like"/>
</dbReference>
<reference evidence="2 3" key="1">
    <citation type="submission" date="2019-09" db="EMBL/GenBank/DDBJ databases">
        <title>Whole genome sequences of isolates from the Mars Exploration Rovers.</title>
        <authorList>
            <person name="Seuylemezian A."/>
            <person name="Vaishampayan P."/>
        </authorList>
    </citation>
    <scope>NUCLEOTIDE SEQUENCE [LARGE SCALE GENOMIC DNA]</scope>
    <source>
        <strain evidence="2 3">MER_TA_151</strain>
    </source>
</reference>
<protein>
    <submittedName>
        <fullName evidence="2">Uncharacterized protein</fullName>
    </submittedName>
</protein>
<evidence type="ECO:0000313" key="2">
    <source>
        <dbReference type="EMBL" id="KAA9021085.1"/>
    </source>
</evidence>